<feature type="domain" description="VanZ-like" evidence="2">
    <location>
        <begin position="77"/>
        <end position="185"/>
    </location>
</feature>
<feature type="transmembrane region" description="Helical" evidence="1">
    <location>
        <begin position="71"/>
        <end position="89"/>
    </location>
</feature>
<feature type="transmembrane region" description="Helical" evidence="1">
    <location>
        <begin position="38"/>
        <end position="59"/>
    </location>
</feature>
<dbReference type="InterPro" id="IPR006976">
    <property type="entry name" value="VanZ-like"/>
</dbReference>
<keyword evidence="1" id="KW-0472">Membrane</keyword>
<dbReference type="EMBL" id="AODF01000006">
    <property type="protein sequence ID" value="EUJ33219.1"/>
    <property type="molecule type" value="Genomic_DNA"/>
</dbReference>
<gene>
    <name evidence="3" type="ORF">MFLO_03715</name>
</gene>
<evidence type="ECO:0000313" key="3">
    <source>
        <dbReference type="EMBL" id="EUJ33219.1"/>
    </source>
</evidence>
<evidence type="ECO:0000259" key="2">
    <source>
        <dbReference type="Pfam" id="PF04892"/>
    </source>
</evidence>
<keyword evidence="1" id="KW-0812">Transmembrane</keyword>
<keyword evidence="1" id="KW-1133">Transmembrane helix</keyword>
<feature type="transmembrane region" description="Helical" evidence="1">
    <location>
        <begin position="109"/>
        <end position="130"/>
    </location>
</feature>
<dbReference type="RefSeq" id="WP_036096376.1">
    <property type="nucleotide sequence ID" value="NZ_AODF01000006.1"/>
</dbReference>
<proteinExistence type="predicted"/>
<comment type="caution">
    <text evidence="3">The sequence shown here is derived from an EMBL/GenBank/DDBJ whole genome shotgun (WGS) entry which is preliminary data.</text>
</comment>
<evidence type="ECO:0000313" key="4">
    <source>
        <dbReference type="Proteomes" id="UP000019249"/>
    </source>
</evidence>
<reference evidence="3 4" key="1">
    <citation type="journal article" date="2014" name="Int. J. Syst. Evol. Microbiol.">
        <title>Listeria floridensis sp. nov., Listeria aquatica sp. nov., Listeria cornellensis sp. nov., Listeria riparia sp. nov. and Listeria grandensis sp. nov., from agricultural and natural environments.</title>
        <authorList>
            <person name="den Bakker H.C."/>
            <person name="Warchocki S."/>
            <person name="Wright E.M."/>
            <person name="Allred A.F."/>
            <person name="Ahlstrom C."/>
            <person name="Manuel C.S."/>
            <person name="Stasiewicz M.J."/>
            <person name="Burrell A."/>
            <person name="Roof S."/>
            <person name="Strawn L."/>
            <person name="Fortes E.D."/>
            <person name="Nightingale K.K."/>
            <person name="Kephart D."/>
            <person name="Wiedmann M."/>
        </authorList>
    </citation>
    <scope>NUCLEOTIDE SEQUENCE [LARGE SCALE GENOMIC DNA]</scope>
    <source>
        <strain evidence="3 4">FSL S10-1187</strain>
    </source>
</reference>
<organism evidence="3 4">
    <name type="scientific">Listeria floridensis FSL S10-1187</name>
    <dbReference type="NCBI Taxonomy" id="1265817"/>
    <lineage>
        <taxon>Bacteria</taxon>
        <taxon>Bacillati</taxon>
        <taxon>Bacillota</taxon>
        <taxon>Bacilli</taxon>
        <taxon>Bacillales</taxon>
        <taxon>Listeriaceae</taxon>
        <taxon>Listeria</taxon>
    </lineage>
</organism>
<accession>A0ABP3B278</accession>
<sequence length="197" mass="22511">MKKAFNLTLLPIASILFAIYLYMYFFKDWMYFYLTNLMQTYSFIDLLTISITTTLIYLIAIQVINRKFSPILTMAAYLIYFACLLFLLFGKGSQIQGISTDTFDFIDPFLAGNLRVITIGNVAAFIPIGFLFKKRGFFITLATAILLISSVEMLQYYLKVGYFDTGDIFLNVCGIILGYLAIRVVNAISKRNYPKPI</sequence>
<feature type="transmembrane region" description="Helical" evidence="1">
    <location>
        <begin position="168"/>
        <end position="188"/>
    </location>
</feature>
<feature type="transmembrane region" description="Helical" evidence="1">
    <location>
        <begin position="7"/>
        <end position="26"/>
    </location>
</feature>
<keyword evidence="4" id="KW-1185">Reference proteome</keyword>
<evidence type="ECO:0000256" key="1">
    <source>
        <dbReference type="SAM" id="Phobius"/>
    </source>
</evidence>
<dbReference type="Pfam" id="PF04892">
    <property type="entry name" value="VanZ"/>
    <property type="match status" value="1"/>
</dbReference>
<feature type="transmembrane region" description="Helical" evidence="1">
    <location>
        <begin position="137"/>
        <end position="156"/>
    </location>
</feature>
<protein>
    <recommendedName>
        <fullName evidence="2">VanZ-like domain-containing protein</fullName>
    </recommendedName>
</protein>
<dbReference type="Proteomes" id="UP000019249">
    <property type="component" value="Unassembled WGS sequence"/>
</dbReference>
<name>A0ABP3B278_9LIST</name>